<keyword evidence="5" id="KW-0378">Hydrolase</keyword>
<comment type="similarity">
    <text evidence="2">Belongs to the ComB family.</text>
</comment>
<evidence type="ECO:0000313" key="8">
    <source>
        <dbReference type="EMBL" id="MDP5273981.1"/>
    </source>
</evidence>
<proteinExistence type="inferred from homology"/>
<dbReference type="Gene3D" id="3.90.1560.10">
    <property type="entry name" value="ComB-like"/>
    <property type="match status" value="1"/>
</dbReference>
<dbReference type="PANTHER" id="PTHR37311">
    <property type="entry name" value="2-PHOSPHOSULFOLACTATE PHOSPHATASE-RELATED"/>
    <property type="match status" value="1"/>
</dbReference>
<sequence>MKINILQLIEGAQQAKGLTVIIDVFRAFSTSCYLFENGAKTIIPVASLDAAYQLKKNNSDYILFGERGGIIQPGFDYGNSPSHIQNERFEDRTIVLTTSAGTQGIIHATNAEEIITGSFVNAGAISTYIKKRKPKEVSLVCMGWGGKEEADEDSLCAQYIKNELEGRNNDFKQIKQFLKWESQTGSFMDLNEERSAPKSDFDYCLDVNRFQFVLKVESYTDQFKQLRRIDVDFY</sequence>
<keyword evidence="9" id="KW-1185">Reference proteome</keyword>
<comment type="catalytic activity">
    <reaction evidence="7">
        <text>(2R)-O-phospho-3-sulfolactate + H2O = (2R)-3-sulfolactate + phosphate</text>
        <dbReference type="Rhea" id="RHEA:23416"/>
        <dbReference type="ChEBI" id="CHEBI:15377"/>
        <dbReference type="ChEBI" id="CHEBI:15597"/>
        <dbReference type="ChEBI" id="CHEBI:43474"/>
        <dbReference type="ChEBI" id="CHEBI:58738"/>
        <dbReference type="EC" id="3.1.3.71"/>
    </reaction>
</comment>
<evidence type="ECO:0000256" key="7">
    <source>
        <dbReference type="ARBA" id="ARBA00033711"/>
    </source>
</evidence>
<dbReference type="PANTHER" id="PTHR37311:SF1">
    <property type="entry name" value="2-PHOSPHOSULFOLACTATE PHOSPHATASE-RELATED"/>
    <property type="match status" value="1"/>
</dbReference>
<evidence type="ECO:0000313" key="9">
    <source>
        <dbReference type="Proteomes" id="UP001231941"/>
    </source>
</evidence>
<evidence type="ECO:0000256" key="6">
    <source>
        <dbReference type="ARBA" id="ARBA00022842"/>
    </source>
</evidence>
<organism evidence="8 9">
    <name type="scientific">Chengkuizengella axinellae</name>
    <dbReference type="NCBI Taxonomy" id="3064388"/>
    <lineage>
        <taxon>Bacteria</taxon>
        <taxon>Bacillati</taxon>
        <taxon>Bacillota</taxon>
        <taxon>Bacilli</taxon>
        <taxon>Bacillales</taxon>
        <taxon>Paenibacillaceae</taxon>
        <taxon>Chengkuizengella</taxon>
    </lineage>
</organism>
<comment type="caution">
    <text evidence="8">The sequence shown here is derived from an EMBL/GenBank/DDBJ whole genome shotgun (WGS) entry which is preliminary data.</text>
</comment>
<evidence type="ECO:0000256" key="5">
    <source>
        <dbReference type="ARBA" id="ARBA00022801"/>
    </source>
</evidence>
<dbReference type="EC" id="3.1.3.71" evidence="3"/>
<evidence type="ECO:0000256" key="2">
    <source>
        <dbReference type="ARBA" id="ARBA00009997"/>
    </source>
</evidence>
<dbReference type="Pfam" id="PF04029">
    <property type="entry name" value="2-ph_phosp"/>
    <property type="match status" value="1"/>
</dbReference>
<evidence type="ECO:0000256" key="4">
    <source>
        <dbReference type="ARBA" id="ARBA00021948"/>
    </source>
</evidence>
<dbReference type="SUPFAM" id="SSF142823">
    <property type="entry name" value="ComB-like"/>
    <property type="match status" value="1"/>
</dbReference>
<protein>
    <recommendedName>
        <fullName evidence="4">Probable 2-phosphosulfolactate phosphatase</fullName>
        <ecNumber evidence="3">3.1.3.71</ecNumber>
    </recommendedName>
</protein>
<evidence type="ECO:0000256" key="3">
    <source>
        <dbReference type="ARBA" id="ARBA00012953"/>
    </source>
</evidence>
<dbReference type="InterPro" id="IPR036702">
    <property type="entry name" value="ComB-like_sf"/>
</dbReference>
<evidence type="ECO:0000256" key="1">
    <source>
        <dbReference type="ARBA" id="ARBA00001946"/>
    </source>
</evidence>
<keyword evidence="6" id="KW-0460">Magnesium</keyword>
<dbReference type="EMBL" id="JAVAMP010000002">
    <property type="protein sequence ID" value="MDP5273981.1"/>
    <property type="molecule type" value="Genomic_DNA"/>
</dbReference>
<gene>
    <name evidence="8" type="ORF">Q5Y73_07685</name>
</gene>
<dbReference type="RefSeq" id="WP_305991273.1">
    <property type="nucleotide sequence ID" value="NZ_JAVAMP010000002.1"/>
</dbReference>
<accession>A0ABT9IX90</accession>
<reference evidence="8 9" key="1">
    <citation type="submission" date="2023-08" db="EMBL/GenBank/DDBJ databases">
        <authorList>
            <person name="Park J.-S."/>
        </authorList>
    </citation>
    <scope>NUCLEOTIDE SEQUENCE [LARGE SCALE GENOMIC DNA]</scope>
    <source>
        <strain evidence="8 9">2205SS18-9</strain>
    </source>
</reference>
<dbReference type="Proteomes" id="UP001231941">
    <property type="component" value="Unassembled WGS sequence"/>
</dbReference>
<comment type="cofactor">
    <cofactor evidence="1">
        <name>Mg(2+)</name>
        <dbReference type="ChEBI" id="CHEBI:18420"/>
    </cofactor>
</comment>
<dbReference type="InterPro" id="IPR005238">
    <property type="entry name" value="ComB-like"/>
</dbReference>
<name>A0ABT9IX90_9BACL</name>